<evidence type="ECO:0000313" key="3">
    <source>
        <dbReference type="Proteomes" id="UP000243459"/>
    </source>
</evidence>
<sequence>MFLFKILILESLCEQPLSSKCLNPSTCKHKSKGTKRNATSSVSPVFSHIRNFEKACKIGNVSSVTVKEEYVHHFPCPHVQFLYLRASLCDEERAMFLHTLKRILFLIFTGIDRFMLLSAKVPLCLFLVTDEDGANRVVSMENYCQSLHCLS</sequence>
<keyword evidence="1" id="KW-0732">Signal</keyword>
<feature type="chain" id="PRO_5024333950" evidence="1">
    <location>
        <begin position="20"/>
        <end position="151"/>
    </location>
</feature>
<dbReference type="Gramene" id="ONK63444">
    <property type="protein sequence ID" value="ONK63444"/>
    <property type="gene ID" value="A4U43_C07F15220"/>
</dbReference>
<organism evidence="2 3">
    <name type="scientific">Asparagus officinalis</name>
    <name type="common">Garden asparagus</name>
    <dbReference type="NCBI Taxonomy" id="4686"/>
    <lineage>
        <taxon>Eukaryota</taxon>
        <taxon>Viridiplantae</taxon>
        <taxon>Streptophyta</taxon>
        <taxon>Embryophyta</taxon>
        <taxon>Tracheophyta</taxon>
        <taxon>Spermatophyta</taxon>
        <taxon>Magnoliopsida</taxon>
        <taxon>Liliopsida</taxon>
        <taxon>Asparagales</taxon>
        <taxon>Asparagaceae</taxon>
        <taxon>Asparagoideae</taxon>
        <taxon>Asparagus</taxon>
    </lineage>
</organism>
<evidence type="ECO:0000313" key="2">
    <source>
        <dbReference type="EMBL" id="ONK63444.1"/>
    </source>
</evidence>
<feature type="signal peptide" evidence="1">
    <location>
        <begin position="1"/>
        <end position="19"/>
    </location>
</feature>
<proteinExistence type="predicted"/>
<gene>
    <name evidence="2" type="ORF">A4U43_C07F15220</name>
</gene>
<accession>A0A5P1ECA6</accession>
<dbReference type="EMBL" id="CM007387">
    <property type="protein sequence ID" value="ONK63444.1"/>
    <property type="molecule type" value="Genomic_DNA"/>
</dbReference>
<reference evidence="3" key="1">
    <citation type="journal article" date="2017" name="Nat. Commun.">
        <title>The asparagus genome sheds light on the origin and evolution of a young Y chromosome.</title>
        <authorList>
            <person name="Harkess A."/>
            <person name="Zhou J."/>
            <person name="Xu C."/>
            <person name="Bowers J.E."/>
            <person name="Van der Hulst R."/>
            <person name="Ayyampalayam S."/>
            <person name="Mercati F."/>
            <person name="Riccardi P."/>
            <person name="McKain M.R."/>
            <person name="Kakrana A."/>
            <person name="Tang H."/>
            <person name="Ray J."/>
            <person name="Groenendijk J."/>
            <person name="Arikit S."/>
            <person name="Mathioni S.M."/>
            <person name="Nakano M."/>
            <person name="Shan H."/>
            <person name="Telgmann-Rauber A."/>
            <person name="Kanno A."/>
            <person name="Yue Z."/>
            <person name="Chen H."/>
            <person name="Li W."/>
            <person name="Chen Y."/>
            <person name="Xu X."/>
            <person name="Zhang Y."/>
            <person name="Luo S."/>
            <person name="Chen H."/>
            <person name="Gao J."/>
            <person name="Mao Z."/>
            <person name="Pires J.C."/>
            <person name="Luo M."/>
            <person name="Kudrna D."/>
            <person name="Wing R.A."/>
            <person name="Meyers B.C."/>
            <person name="Yi K."/>
            <person name="Kong H."/>
            <person name="Lavrijsen P."/>
            <person name="Sunseri F."/>
            <person name="Falavigna A."/>
            <person name="Ye Y."/>
            <person name="Leebens-Mack J.H."/>
            <person name="Chen G."/>
        </authorList>
    </citation>
    <scope>NUCLEOTIDE SEQUENCE [LARGE SCALE GENOMIC DNA]</scope>
    <source>
        <strain evidence="3">cv. DH0086</strain>
    </source>
</reference>
<evidence type="ECO:0000256" key="1">
    <source>
        <dbReference type="SAM" id="SignalP"/>
    </source>
</evidence>
<keyword evidence="3" id="KW-1185">Reference proteome</keyword>
<dbReference type="AlphaFoldDB" id="A0A5P1ECA6"/>
<protein>
    <submittedName>
        <fullName evidence="2">Uncharacterized protein</fullName>
    </submittedName>
</protein>
<dbReference type="Proteomes" id="UP000243459">
    <property type="component" value="Chromosome 7"/>
</dbReference>
<name>A0A5P1ECA6_ASPOF</name>